<reference evidence="4" key="1">
    <citation type="submission" date="2018-07" db="EMBL/GenBank/DDBJ databases">
        <authorList>
            <person name="Quirk P.G."/>
            <person name="Krulwich T.A."/>
        </authorList>
    </citation>
    <scope>NUCLEOTIDE SEQUENCE</scope>
    <source>
        <strain evidence="4">Anand</strain>
    </source>
</reference>
<keyword evidence="2 4" id="KW-0808">Transferase</keyword>
<dbReference type="GO" id="GO:0008299">
    <property type="term" value="P:isoprenoid biosynthetic process"/>
    <property type="evidence" value="ECO:0007669"/>
    <property type="project" value="InterPro"/>
</dbReference>
<protein>
    <submittedName>
        <fullName evidence="4">2-C-methyl-D-erythritol 4-phosphate cytidylyltransferase, putative</fullName>
    </submittedName>
</protein>
<evidence type="ECO:0000256" key="1">
    <source>
        <dbReference type="ARBA" id="ARBA00009789"/>
    </source>
</evidence>
<dbReference type="Pfam" id="PF01128">
    <property type="entry name" value="IspD"/>
    <property type="match status" value="1"/>
</dbReference>
<dbReference type="GO" id="GO:0050518">
    <property type="term" value="F:2-C-methyl-D-erythritol 4-phosphate cytidylyltransferase activity"/>
    <property type="evidence" value="ECO:0007669"/>
    <property type="project" value="TreeGrafter"/>
</dbReference>
<dbReference type="PANTHER" id="PTHR32125">
    <property type="entry name" value="2-C-METHYL-D-ERYTHRITOL 4-PHOSPHATE CYTIDYLYLTRANSFERASE, CHLOROPLASTIC"/>
    <property type="match status" value="1"/>
</dbReference>
<keyword evidence="3 4" id="KW-0548">Nucleotidyltransferase</keyword>
<dbReference type="SUPFAM" id="SSF53448">
    <property type="entry name" value="Nucleotide-diphospho-sugar transferases"/>
    <property type="match status" value="1"/>
</dbReference>
<dbReference type="InterPro" id="IPR029044">
    <property type="entry name" value="Nucleotide-diphossugar_trans"/>
</dbReference>
<name>A0A3B0MRE7_THEAN</name>
<dbReference type="InterPro" id="IPR050088">
    <property type="entry name" value="IspD/TarI_cytidylyltransf_bact"/>
</dbReference>
<evidence type="ECO:0000256" key="2">
    <source>
        <dbReference type="ARBA" id="ARBA00022679"/>
    </source>
</evidence>
<gene>
    <name evidence="5" type="ORF">TAT_000221700</name>
    <name evidence="4" type="ORF">TAV_000221700</name>
</gene>
<evidence type="ECO:0000313" key="4">
    <source>
        <dbReference type="EMBL" id="SVP92424.1"/>
    </source>
</evidence>
<dbReference type="PROSITE" id="PS01295">
    <property type="entry name" value="ISPD"/>
    <property type="match status" value="1"/>
</dbReference>
<evidence type="ECO:0000256" key="3">
    <source>
        <dbReference type="ARBA" id="ARBA00022695"/>
    </source>
</evidence>
<dbReference type="InterPro" id="IPR034683">
    <property type="entry name" value="IspD/TarI"/>
</dbReference>
<accession>A0A3B0MRE7</accession>
<sequence>MKKWNQFFPILFFSAILNLYFKPKFIIFVNSSSRDRNTGHIHSKKPTNSLFLQDSSNNPLNDNNVNSNHVRINDFNNPLRQHNASIFSNKAFNDKLGDGNVGCNLTAKAIFLCGGFGKRLNYDFGELGSDYYIPEGMPRAKQFIHIYNVPLFVYSLSEFIHNPNISEIIIVTRPPWFRKVLEMILKSKEFISKYSVIEHNLHDEPEHTVDNVPDDTVNLSEKSLKRGFIFAYDLKNNQFVLDLKLIEPNYGTNDTNYDSLHNRYKFIKFCESGPERFSSAYNGLRNLEDYTADDEIVIIHDGARPLARLVDLKELISSASKFGGAVPGYQSADTVKLAQNHKVLRTLDRTKTFIIQTPQAFKYKVIKDAYYNVLESDSFKYEPHLFNHFTDDASFVESQLRNHIVIIEGNRNNLKLNYNSDLDLFKFYLHHIFFLKDLK</sequence>
<dbReference type="EMBL" id="UIVS01000003">
    <property type="protein sequence ID" value="SVP92424.1"/>
    <property type="molecule type" value="Genomic_DNA"/>
</dbReference>
<dbReference type="PANTHER" id="PTHR32125:SF4">
    <property type="entry name" value="2-C-METHYL-D-ERYTHRITOL 4-PHOSPHATE CYTIDYLYLTRANSFERASE, CHLOROPLASTIC"/>
    <property type="match status" value="1"/>
</dbReference>
<evidence type="ECO:0000313" key="5">
    <source>
        <dbReference type="EMBL" id="SVP93229.1"/>
    </source>
</evidence>
<dbReference type="EMBL" id="UIVT01000003">
    <property type="protein sequence ID" value="SVP93229.1"/>
    <property type="molecule type" value="Genomic_DNA"/>
</dbReference>
<dbReference type="Gene3D" id="3.90.550.10">
    <property type="entry name" value="Spore Coat Polysaccharide Biosynthesis Protein SpsA, Chain A"/>
    <property type="match status" value="2"/>
</dbReference>
<comment type="similarity">
    <text evidence="1">Belongs to the IspD/TarI cytidylyltransferase family. IspD subfamily.</text>
</comment>
<proteinExistence type="inferred from homology"/>
<organism evidence="4">
    <name type="scientific">Theileria annulata</name>
    <dbReference type="NCBI Taxonomy" id="5874"/>
    <lineage>
        <taxon>Eukaryota</taxon>
        <taxon>Sar</taxon>
        <taxon>Alveolata</taxon>
        <taxon>Apicomplexa</taxon>
        <taxon>Aconoidasida</taxon>
        <taxon>Piroplasmida</taxon>
        <taxon>Theileriidae</taxon>
        <taxon>Theileria</taxon>
    </lineage>
</organism>
<dbReference type="VEuPathDB" id="PiroplasmaDB:TA02505"/>
<dbReference type="AlphaFoldDB" id="A0A3B0MRE7"/>
<dbReference type="InterPro" id="IPR018294">
    <property type="entry name" value="ISPD_synthase_CS"/>
</dbReference>